<dbReference type="EMBL" id="ML208441">
    <property type="protein sequence ID" value="TFK65297.1"/>
    <property type="molecule type" value="Genomic_DNA"/>
</dbReference>
<accession>A0ACD3AHR1</accession>
<keyword evidence="1" id="KW-0575">Peroxidase</keyword>
<reference evidence="1 2" key="1">
    <citation type="journal article" date="2019" name="Nat. Ecol. Evol.">
        <title>Megaphylogeny resolves global patterns of mushroom evolution.</title>
        <authorList>
            <person name="Varga T."/>
            <person name="Krizsan K."/>
            <person name="Foldi C."/>
            <person name="Dima B."/>
            <person name="Sanchez-Garcia M."/>
            <person name="Sanchez-Ramirez S."/>
            <person name="Szollosi G.J."/>
            <person name="Szarkandi J.G."/>
            <person name="Papp V."/>
            <person name="Albert L."/>
            <person name="Andreopoulos W."/>
            <person name="Angelini C."/>
            <person name="Antonin V."/>
            <person name="Barry K.W."/>
            <person name="Bougher N.L."/>
            <person name="Buchanan P."/>
            <person name="Buyck B."/>
            <person name="Bense V."/>
            <person name="Catcheside P."/>
            <person name="Chovatia M."/>
            <person name="Cooper J."/>
            <person name="Damon W."/>
            <person name="Desjardin D."/>
            <person name="Finy P."/>
            <person name="Geml J."/>
            <person name="Haridas S."/>
            <person name="Hughes K."/>
            <person name="Justo A."/>
            <person name="Karasinski D."/>
            <person name="Kautmanova I."/>
            <person name="Kiss B."/>
            <person name="Kocsube S."/>
            <person name="Kotiranta H."/>
            <person name="LaButti K.M."/>
            <person name="Lechner B.E."/>
            <person name="Liimatainen K."/>
            <person name="Lipzen A."/>
            <person name="Lukacs Z."/>
            <person name="Mihaltcheva S."/>
            <person name="Morgado L.N."/>
            <person name="Niskanen T."/>
            <person name="Noordeloos M.E."/>
            <person name="Ohm R.A."/>
            <person name="Ortiz-Santana B."/>
            <person name="Ovrebo C."/>
            <person name="Racz N."/>
            <person name="Riley R."/>
            <person name="Savchenko A."/>
            <person name="Shiryaev A."/>
            <person name="Soop K."/>
            <person name="Spirin V."/>
            <person name="Szebenyi C."/>
            <person name="Tomsovsky M."/>
            <person name="Tulloss R.E."/>
            <person name="Uehling J."/>
            <person name="Grigoriev I.V."/>
            <person name="Vagvolgyi C."/>
            <person name="Papp T."/>
            <person name="Martin F.M."/>
            <person name="Miettinen O."/>
            <person name="Hibbett D.S."/>
            <person name="Nagy L.G."/>
        </authorList>
    </citation>
    <scope>NUCLEOTIDE SEQUENCE [LARGE SCALE GENOMIC DNA]</scope>
    <source>
        <strain evidence="1 2">NL-1719</strain>
    </source>
</reference>
<gene>
    <name evidence="1" type="ORF">BDN72DRAFT_773510</name>
</gene>
<keyword evidence="1" id="KW-0560">Oxidoreductase</keyword>
<name>A0ACD3AHR1_9AGAR</name>
<evidence type="ECO:0000313" key="2">
    <source>
        <dbReference type="Proteomes" id="UP000308600"/>
    </source>
</evidence>
<evidence type="ECO:0000313" key="1">
    <source>
        <dbReference type="EMBL" id="TFK65297.1"/>
    </source>
</evidence>
<proteinExistence type="predicted"/>
<keyword evidence="2" id="KW-1185">Reference proteome</keyword>
<protein>
    <submittedName>
        <fullName evidence="1">Manganese peroxidase 1</fullName>
    </submittedName>
</protein>
<dbReference type="Proteomes" id="UP000308600">
    <property type="component" value="Unassembled WGS sequence"/>
</dbReference>
<organism evidence="1 2">
    <name type="scientific">Pluteus cervinus</name>
    <dbReference type="NCBI Taxonomy" id="181527"/>
    <lineage>
        <taxon>Eukaryota</taxon>
        <taxon>Fungi</taxon>
        <taxon>Dikarya</taxon>
        <taxon>Basidiomycota</taxon>
        <taxon>Agaricomycotina</taxon>
        <taxon>Agaricomycetes</taxon>
        <taxon>Agaricomycetidae</taxon>
        <taxon>Agaricales</taxon>
        <taxon>Pluteineae</taxon>
        <taxon>Pluteaceae</taxon>
        <taxon>Pluteus</taxon>
    </lineage>
</organism>
<sequence>MEVCIAQISAYIFPIAAPSKQAYPVQCSELAPIAKDLVENLFENKCGDTAHGALRLIFHDAMGLSPTEGGGGADGSILIFNATELTFEANDGLDDVLADVGPFFWKHHRSISPGDFVQLAGALSLIVCPGAPRVKFFAGRPPPVAPSPNFLVPEPFNTTDQILERFDQVGFSPSEVIALLAAHSIAGADTVDTTIPGTPFDSTPSIFDTNIFIDVLLNGTIFPGTGNNSGEVMSAINGTMRLQSDFELAHDPRTACTWQKFATDQPSMASQFGSALYKLSIIGQKLEDLTDCSELIPQAKPFKDVPQFPPGQFLRDIQQSCDSAKFPNLTTQPGPPLDVSPM</sequence>